<evidence type="ECO:0000256" key="1">
    <source>
        <dbReference type="ARBA" id="ARBA00022723"/>
    </source>
</evidence>
<dbReference type="Gene3D" id="6.10.140.2220">
    <property type="match status" value="2"/>
</dbReference>
<gene>
    <name evidence="6" type="ORF">SCF082_LOCUS34627</name>
</gene>
<sequence>MDDTDLVGVKAAWEDFVAAGGAVVRRAPVPLGRYQHGIGEVIPQIHRCGTCAGDGAAYACGGCGQVRYCSAACGREHWRLHRRLCMAPAPMEISPLDKVVPSDLLSSRADGALLATQDLPVGQLLFEEVPLAWQPAPNLRRRLCVACGVPAAKLCGGCEQVSLCGACDTCKMCPELSITRGHVSAFTLVALQVLRDWEEHRLPPEALTMTQAAPLEAQRLTPSVQKVAHFCSAVRWSDQR</sequence>
<evidence type="ECO:0000313" key="6">
    <source>
        <dbReference type="EMBL" id="CAK9068962.1"/>
    </source>
</evidence>
<evidence type="ECO:0000256" key="4">
    <source>
        <dbReference type="PROSITE-ProRule" id="PRU00134"/>
    </source>
</evidence>
<protein>
    <recommendedName>
        <fullName evidence="5">MYND-type domain-containing protein</fullName>
    </recommendedName>
</protein>
<dbReference type="EMBL" id="CAXAMM010031946">
    <property type="protein sequence ID" value="CAK9068962.1"/>
    <property type="molecule type" value="Genomic_DNA"/>
</dbReference>
<dbReference type="SUPFAM" id="SSF144232">
    <property type="entry name" value="HIT/MYND zinc finger-like"/>
    <property type="match status" value="1"/>
</dbReference>
<evidence type="ECO:0000313" key="7">
    <source>
        <dbReference type="Proteomes" id="UP001642464"/>
    </source>
</evidence>
<evidence type="ECO:0000259" key="5">
    <source>
        <dbReference type="PROSITE" id="PS50865"/>
    </source>
</evidence>
<evidence type="ECO:0000256" key="2">
    <source>
        <dbReference type="ARBA" id="ARBA00022771"/>
    </source>
</evidence>
<keyword evidence="3" id="KW-0862">Zinc</keyword>
<dbReference type="InterPro" id="IPR046341">
    <property type="entry name" value="SET_dom_sf"/>
</dbReference>
<keyword evidence="1" id="KW-0479">Metal-binding</keyword>
<keyword evidence="7" id="KW-1185">Reference proteome</keyword>
<dbReference type="Pfam" id="PF01753">
    <property type="entry name" value="zf-MYND"/>
    <property type="match status" value="1"/>
</dbReference>
<dbReference type="InterPro" id="IPR002893">
    <property type="entry name" value="Znf_MYND"/>
</dbReference>
<evidence type="ECO:0000256" key="3">
    <source>
        <dbReference type="ARBA" id="ARBA00022833"/>
    </source>
</evidence>
<reference evidence="6 7" key="1">
    <citation type="submission" date="2024-02" db="EMBL/GenBank/DDBJ databases">
        <authorList>
            <person name="Chen Y."/>
            <person name="Shah S."/>
            <person name="Dougan E. K."/>
            <person name="Thang M."/>
            <person name="Chan C."/>
        </authorList>
    </citation>
    <scope>NUCLEOTIDE SEQUENCE [LARGE SCALE GENOMIC DNA]</scope>
</reference>
<organism evidence="6 7">
    <name type="scientific">Durusdinium trenchii</name>
    <dbReference type="NCBI Taxonomy" id="1381693"/>
    <lineage>
        <taxon>Eukaryota</taxon>
        <taxon>Sar</taxon>
        <taxon>Alveolata</taxon>
        <taxon>Dinophyceae</taxon>
        <taxon>Suessiales</taxon>
        <taxon>Symbiodiniaceae</taxon>
        <taxon>Durusdinium</taxon>
    </lineage>
</organism>
<dbReference type="PROSITE" id="PS50865">
    <property type="entry name" value="ZF_MYND_2"/>
    <property type="match status" value="1"/>
</dbReference>
<keyword evidence="2 4" id="KW-0863">Zinc-finger</keyword>
<proteinExistence type="predicted"/>
<name>A0ABP0P0H3_9DINO</name>
<accession>A0ABP0P0H3</accession>
<feature type="domain" description="MYND-type" evidence="5">
    <location>
        <begin position="48"/>
        <end position="85"/>
    </location>
</feature>
<comment type="caution">
    <text evidence="6">The sequence shown here is derived from an EMBL/GenBank/DDBJ whole genome shotgun (WGS) entry which is preliminary data.</text>
</comment>
<dbReference type="Gene3D" id="1.10.220.160">
    <property type="match status" value="1"/>
</dbReference>
<dbReference type="Proteomes" id="UP001642464">
    <property type="component" value="Unassembled WGS sequence"/>
</dbReference>
<feature type="non-terminal residue" evidence="6">
    <location>
        <position position="240"/>
    </location>
</feature>
<dbReference type="Gene3D" id="2.170.270.10">
    <property type="entry name" value="SET domain"/>
    <property type="match status" value="1"/>
</dbReference>